<accession>A0A936K541</accession>
<dbReference type="GO" id="GO:0000166">
    <property type="term" value="F:nucleotide binding"/>
    <property type="evidence" value="ECO:0007669"/>
    <property type="project" value="UniProtKB-UniRule"/>
</dbReference>
<dbReference type="InterPro" id="IPR036183">
    <property type="entry name" value="YajQ-like_sf"/>
</dbReference>
<dbReference type="Pfam" id="PF04461">
    <property type="entry name" value="YajQ"/>
    <property type="match status" value="1"/>
</dbReference>
<dbReference type="InterPro" id="IPR007551">
    <property type="entry name" value="YajQ/Smlt4090-like"/>
</dbReference>
<dbReference type="PANTHER" id="PTHR30476">
    <property type="entry name" value="UPF0234 PROTEIN YAJQ"/>
    <property type="match status" value="1"/>
</dbReference>
<protein>
    <recommendedName>
        <fullName evidence="3">Nucleotide-binding protein IPN91_01605</fullName>
    </recommendedName>
</protein>
<evidence type="ECO:0000256" key="2">
    <source>
        <dbReference type="ARBA" id="ARBA00093450"/>
    </source>
</evidence>
<dbReference type="EMBL" id="JADKCH010000001">
    <property type="protein sequence ID" value="MBK8571341.1"/>
    <property type="molecule type" value="Genomic_DNA"/>
</dbReference>
<dbReference type="InterPro" id="IPR035571">
    <property type="entry name" value="UPF0234-like_C"/>
</dbReference>
<dbReference type="HAMAP" id="MF_00632">
    <property type="entry name" value="UPF0234"/>
    <property type="match status" value="1"/>
</dbReference>
<sequence length="165" mass="18312">MASECSFDVVCKVDLDEVKNAVSQAMKEIGQRYDFKGSVSKIELKDDKVLVLNSDDEVKLKAVIDVLQTKLHKRGVSIRSMTYGKLEPAAKGSVRQEVTIQQGIPVEKAKGLIKAIKDSKIKVQASIQGDQLRVSGKSRDDLQEVIALFKKDDQGLDLQFTNYRG</sequence>
<dbReference type="SUPFAM" id="SSF89963">
    <property type="entry name" value="YajQ-like"/>
    <property type="match status" value="2"/>
</dbReference>
<dbReference type="GO" id="GO:0005829">
    <property type="term" value="C:cytosol"/>
    <property type="evidence" value="ECO:0007669"/>
    <property type="project" value="TreeGrafter"/>
</dbReference>
<dbReference type="PANTHER" id="PTHR30476:SF0">
    <property type="entry name" value="UPF0234 PROTEIN YAJQ"/>
    <property type="match status" value="1"/>
</dbReference>
<proteinExistence type="inferred from homology"/>
<organism evidence="4 5">
    <name type="scientific">Candidatus Geothrix odensensis</name>
    <dbReference type="NCBI Taxonomy" id="2954440"/>
    <lineage>
        <taxon>Bacteria</taxon>
        <taxon>Pseudomonadati</taxon>
        <taxon>Acidobacteriota</taxon>
        <taxon>Holophagae</taxon>
        <taxon>Holophagales</taxon>
        <taxon>Holophagaceae</taxon>
        <taxon>Geothrix</taxon>
    </lineage>
</organism>
<dbReference type="CDD" id="cd11740">
    <property type="entry name" value="YajQ_like"/>
    <property type="match status" value="1"/>
</dbReference>
<keyword evidence="1 3" id="KW-0547">Nucleotide-binding</keyword>
<dbReference type="Gene3D" id="3.30.70.990">
    <property type="entry name" value="YajQ-like, domain 2"/>
    <property type="match status" value="1"/>
</dbReference>
<dbReference type="Gene3D" id="3.30.70.860">
    <property type="match status" value="1"/>
</dbReference>
<gene>
    <name evidence="4" type="ORF">IPN91_01605</name>
</gene>
<dbReference type="Proteomes" id="UP000709959">
    <property type="component" value="Unassembled WGS sequence"/>
</dbReference>
<name>A0A936K541_9BACT</name>
<dbReference type="InterPro" id="IPR035570">
    <property type="entry name" value="UPF0234_N"/>
</dbReference>
<dbReference type="NCBIfam" id="NF003819">
    <property type="entry name" value="PRK05412.1"/>
    <property type="match status" value="1"/>
</dbReference>
<comment type="function">
    <text evidence="3">Nucleotide-binding protein.</text>
</comment>
<comment type="similarity">
    <text evidence="2 3">Belongs to the YajQ family.</text>
</comment>
<comment type="caution">
    <text evidence="4">The sequence shown here is derived from an EMBL/GenBank/DDBJ whole genome shotgun (WGS) entry which is preliminary data.</text>
</comment>
<dbReference type="AlphaFoldDB" id="A0A936K541"/>
<reference evidence="4 5" key="1">
    <citation type="submission" date="2020-10" db="EMBL/GenBank/DDBJ databases">
        <title>Connecting structure to function with the recovery of over 1000 high-quality activated sludge metagenome-assembled genomes encoding full-length rRNA genes using long-read sequencing.</title>
        <authorList>
            <person name="Singleton C.M."/>
            <person name="Petriglieri F."/>
            <person name="Kristensen J.M."/>
            <person name="Kirkegaard R.H."/>
            <person name="Michaelsen T.Y."/>
            <person name="Andersen M.H."/>
            <person name="Karst S.M."/>
            <person name="Dueholm M.S."/>
            <person name="Nielsen P.H."/>
            <person name="Albertsen M."/>
        </authorList>
    </citation>
    <scope>NUCLEOTIDE SEQUENCE [LARGE SCALE GENOMIC DNA]</scope>
    <source>
        <strain evidence="4">OdNE_18-Q3-R46-58_MAXAC.008</strain>
    </source>
</reference>
<evidence type="ECO:0000256" key="1">
    <source>
        <dbReference type="ARBA" id="ARBA00022741"/>
    </source>
</evidence>
<evidence type="ECO:0000313" key="5">
    <source>
        <dbReference type="Proteomes" id="UP000709959"/>
    </source>
</evidence>
<evidence type="ECO:0000313" key="4">
    <source>
        <dbReference type="EMBL" id="MBK8571341.1"/>
    </source>
</evidence>
<evidence type="ECO:0000256" key="3">
    <source>
        <dbReference type="HAMAP-Rule" id="MF_00632"/>
    </source>
</evidence>